<dbReference type="EMBL" id="JBHSMC010000001">
    <property type="protein sequence ID" value="MFC5463486.1"/>
    <property type="molecule type" value="Genomic_DNA"/>
</dbReference>
<feature type="domain" description="LysM" evidence="1">
    <location>
        <begin position="66"/>
        <end position="110"/>
    </location>
</feature>
<evidence type="ECO:0000313" key="2">
    <source>
        <dbReference type="EMBL" id="MFC5463486.1"/>
    </source>
</evidence>
<comment type="caution">
    <text evidence="2">The sequence shown here is derived from an EMBL/GenBank/DDBJ whole genome shotgun (WGS) entry which is preliminary data.</text>
</comment>
<dbReference type="PANTHER" id="PTHR33734">
    <property type="entry name" value="LYSM DOMAIN-CONTAINING GPI-ANCHORED PROTEIN 2"/>
    <property type="match status" value="1"/>
</dbReference>
<gene>
    <name evidence="2" type="ORF">ACFPM4_01830</name>
</gene>
<protein>
    <submittedName>
        <fullName evidence="2">LysM peptidoglycan-binding domain-containing protein</fullName>
    </submittedName>
</protein>
<reference evidence="3" key="1">
    <citation type="journal article" date="2019" name="Int. J. Syst. Evol. Microbiol.">
        <title>The Global Catalogue of Microorganisms (GCM) 10K type strain sequencing project: providing services to taxonomists for standard genome sequencing and annotation.</title>
        <authorList>
            <consortium name="The Broad Institute Genomics Platform"/>
            <consortium name="The Broad Institute Genome Sequencing Center for Infectious Disease"/>
            <person name="Wu L."/>
            <person name="Ma J."/>
        </authorList>
    </citation>
    <scope>NUCLEOTIDE SEQUENCE [LARGE SCALE GENOMIC DNA]</scope>
    <source>
        <strain evidence="3">CGMCC 1.12237</strain>
    </source>
</reference>
<dbReference type="CDD" id="cd00118">
    <property type="entry name" value="LysM"/>
    <property type="match status" value="2"/>
</dbReference>
<dbReference type="PANTHER" id="PTHR33734:SF22">
    <property type="entry name" value="MEMBRANE-BOUND LYTIC MUREIN TRANSGLYCOSYLASE D"/>
    <property type="match status" value="1"/>
</dbReference>
<feature type="domain" description="LysM" evidence="1">
    <location>
        <begin position="14"/>
        <end position="58"/>
    </location>
</feature>
<dbReference type="RefSeq" id="WP_144925772.1">
    <property type="nucleotide sequence ID" value="NZ_JBHSMC010000001.1"/>
</dbReference>
<accession>A0ABW0LG91</accession>
<dbReference type="SMART" id="SM00257">
    <property type="entry name" value="LysM"/>
    <property type="match status" value="2"/>
</dbReference>
<dbReference type="Pfam" id="PF01476">
    <property type="entry name" value="LysM"/>
    <property type="match status" value="2"/>
</dbReference>
<organism evidence="2 3">
    <name type="scientific">Lederbergia graminis</name>
    <dbReference type="NCBI Taxonomy" id="735518"/>
    <lineage>
        <taxon>Bacteria</taxon>
        <taxon>Bacillati</taxon>
        <taxon>Bacillota</taxon>
        <taxon>Bacilli</taxon>
        <taxon>Bacillales</taxon>
        <taxon>Bacillaceae</taxon>
        <taxon>Lederbergia</taxon>
    </lineage>
</organism>
<dbReference type="InterPro" id="IPR036779">
    <property type="entry name" value="LysM_dom_sf"/>
</dbReference>
<evidence type="ECO:0000313" key="3">
    <source>
        <dbReference type="Proteomes" id="UP001596147"/>
    </source>
</evidence>
<keyword evidence="3" id="KW-1185">Reference proteome</keyword>
<dbReference type="SUPFAM" id="SSF54106">
    <property type="entry name" value="LysM domain"/>
    <property type="match status" value="2"/>
</dbReference>
<proteinExistence type="predicted"/>
<dbReference type="PROSITE" id="PS51782">
    <property type="entry name" value="LYSM"/>
    <property type="match status" value="2"/>
</dbReference>
<sequence>MHTYYYRQCPNDHYPYVIQPGDTLNYIALRLEKTVFSILAANPGLDPHNLRIGQSICIPACPPNHTSKIIEQGDTLYQIAQNYQVTIESILEANPSVDPNSLRVGQRLCIPSACGTGFTDERAIIQAMQHDINMLKKESHIQQTKQANYGKSTRTTAVLKATKRELQFEDAPVVFSGNYEHHFTTGQKYAFYKDASMGGQRGISVIDNFGVWHTFNYRV</sequence>
<dbReference type="Gene3D" id="3.10.350.10">
    <property type="entry name" value="LysM domain"/>
    <property type="match status" value="2"/>
</dbReference>
<evidence type="ECO:0000259" key="1">
    <source>
        <dbReference type="PROSITE" id="PS51782"/>
    </source>
</evidence>
<name>A0ABW0LG91_9BACI</name>
<dbReference type="InterPro" id="IPR018392">
    <property type="entry name" value="LysM"/>
</dbReference>
<dbReference type="Proteomes" id="UP001596147">
    <property type="component" value="Unassembled WGS sequence"/>
</dbReference>